<evidence type="ECO:0000313" key="3">
    <source>
        <dbReference type="Proteomes" id="UP000258016"/>
    </source>
</evidence>
<dbReference type="CDD" id="cd22231">
    <property type="entry name" value="RHH_NikR_HicB-like"/>
    <property type="match status" value="1"/>
</dbReference>
<name>A0ABN5BD10_9SPHN</name>
<protein>
    <recommendedName>
        <fullName evidence="1">Ribbon-helix-helix protein CopG domain-containing protein</fullName>
    </recommendedName>
</protein>
<dbReference type="EMBL" id="CP020084">
    <property type="protein sequence ID" value="ASR53664.1"/>
    <property type="molecule type" value="Genomic_DNA"/>
</dbReference>
<dbReference type="Proteomes" id="UP000258016">
    <property type="component" value="Plasmid unnamed"/>
</dbReference>
<dbReference type="InterPro" id="IPR002145">
    <property type="entry name" value="CopG"/>
</dbReference>
<feature type="domain" description="Ribbon-helix-helix protein CopG" evidence="1">
    <location>
        <begin position="10"/>
        <end position="43"/>
    </location>
</feature>
<geneLocation type="plasmid" evidence="2 3">
    <name>unnamed</name>
</geneLocation>
<proteinExistence type="predicted"/>
<accession>A0ABN5BD10</accession>
<sequence length="99" mass="10747">MVVEKKQFQSVGVTLSPRMIDVVDQLAASRGVSRSEAIRIALEVGIPLLKAGLSLNAERAVTILEHTQLALSLIVQEQYPADAEHLIAQALSNVREHHG</sequence>
<reference evidence="2 3" key="1">
    <citation type="submission" date="2017-03" db="EMBL/GenBank/DDBJ databases">
        <title>Complete genome sequence of Blastomonas fulva degrading microcsystin LR.</title>
        <authorList>
            <person name="Lee H.-g."/>
            <person name="Jin L."/>
            <person name="oh H.-M."/>
        </authorList>
    </citation>
    <scope>NUCLEOTIDE SEQUENCE [LARGE SCALE GENOMIC DNA]</scope>
    <source>
        <strain evidence="2 3">T2</strain>
        <plasmid evidence="2 3">unnamed</plasmid>
    </source>
</reference>
<evidence type="ECO:0000259" key="1">
    <source>
        <dbReference type="Pfam" id="PF01402"/>
    </source>
</evidence>
<gene>
    <name evidence="2" type="ORF">B5J99_18685</name>
</gene>
<keyword evidence="2" id="KW-0614">Plasmid</keyword>
<evidence type="ECO:0000313" key="2">
    <source>
        <dbReference type="EMBL" id="ASR53664.1"/>
    </source>
</evidence>
<dbReference type="Pfam" id="PF01402">
    <property type="entry name" value="RHH_1"/>
    <property type="match status" value="1"/>
</dbReference>
<organism evidence="2 3">
    <name type="scientific">Blastomonas fulva</name>
    <dbReference type="NCBI Taxonomy" id="1550728"/>
    <lineage>
        <taxon>Bacteria</taxon>
        <taxon>Pseudomonadati</taxon>
        <taxon>Pseudomonadota</taxon>
        <taxon>Alphaproteobacteria</taxon>
        <taxon>Sphingomonadales</taxon>
        <taxon>Sphingomonadaceae</taxon>
        <taxon>Blastomonas</taxon>
    </lineage>
</organism>
<keyword evidence="3" id="KW-1185">Reference proteome</keyword>